<evidence type="ECO:0000313" key="3">
    <source>
        <dbReference type="Proteomes" id="UP000419743"/>
    </source>
</evidence>
<evidence type="ECO:0000313" key="2">
    <source>
        <dbReference type="EMBL" id="VZO35578.1"/>
    </source>
</evidence>
<name>A0A7M4DF85_9MICO</name>
<evidence type="ECO:0000256" key="1">
    <source>
        <dbReference type="SAM" id="MobiDB-lite"/>
    </source>
</evidence>
<protein>
    <submittedName>
        <fullName evidence="2">Phosphotransferase enzyme family protein</fullName>
    </submittedName>
</protein>
<gene>
    <name evidence="2" type="ORF">HALOF300_00776</name>
</gene>
<feature type="region of interest" description="Disordered" evidence="1">
    <location>
        <begin position="1"/>
        <end position="22"/>
    </location>
</feature>
<feature type="compositionally biased region" description="Basic residues" evidence="1">
    <location>
        <begin position="9"/>
        <end position="19"/>
    </location>
</feature>
<dbReference type="Proteomes" id="UP000419743">
    <property type="component" value="Unassembled WGS sequence"/>
</dbReference>
<dbReference type="InterPro" id="IPR011009">
    <property type="entry name" value="Kinase-like_dom_sf"/>
</dbReference>
<proteinExistence type="predicted"/>
<reference evidence="2 3" key="1">
    <citation type="submission" date="2019-11" db="EMBL/GenBank/DDBJ databases">
        <authorList>
            <person name="Criscuolo A."/>
        </authorList>
    </citation>
    <scope>NUCLEOTIDE SEQUENCE [LARGE SCALE GENOMIC DNA]</scope>
    <source>
        <strain evidence="2">CIP111667</strain>
    </source>
</reference>
<keyword evidence="2" id="KW-0808">Transferase</keyword>
<dbReference type="EMBL" id="CACRYJ010000014">
    <property type="protein sequence ID" value="VZO35578.1"/>
    <property type="molecule type" value="Genomic_DNA"/>
</dbReference>
<dbReference type="GO" id="GO:0016740">
    <property type="term" value="F:transferase activity"/>
    <property type="evidence" value="ECO:0007669"/>
    <property type="project" value="UniProtKB-KW"/>
</dbReference>
<organism evidence="2 3">
    <name type="scientific">Occultella aeris</name>
    <dbReference type="NCBI Taxonomy" id="2761496"/>
    <lineage>
        <taxon>Bacteria</taxon>
        <taxon>Bacillati</taxon>
        <taxon>Actinomycetota</taxon>
        <taxon>Actinomycetes</taxon>
        <taxon>Micrococcales</taxon>
        <taxon>Ruaniaceae</taxon>
        <taxon>Occultella</taxon>
    </lineage>
</organism>
<keyword evidence="3" id="KW-1185">Reference proteome</keyword>
<dbReference type="AlphaFoldDB" id="A0A7M4DF85"/>
<dbReference type="RefSeq" id="WP_156739464.1">
    <property type="nucleotide sequence ID" value="NZ_CACRYJ010000014.1"/>
</dbReference>
<dbReference type="SUPFAM" id="SSF56112">
    <property type="entry name" value="Protein kinase-like (PK-like)"/>
    <property type="match status" value="1"/>
</dbReference>
<sequence length="385" mass="42097">MTKSGSFKRAVRDHARRTGQRYTQARADLEDISRPFADTRPFDPDAVRVHLESRYGIRITSMLPIDDDPRTRPRGSWPGHYPSTLLVEREQGAPWIARVFSSPADRVSRVQEDAEILRFLADHGFPAERPAVDDAVSVVDDSGVLLTEFIAGGRPTDAHGRVTSPEVLHELASLLGRLHTLPSMSGAAARDGGSEEHDGGFHIGRPRQDLVAAMRFLVSVEDRVAPAGRATFERLRDDVESADDAEGLPEALTHGNFHAWAAVGAPGELAIVGWAGSGRGPRLPALAWLLRTASEGRPEFVDAVMRGYREHVSLTGEEIARLPAVLNLRPLWLACLEYREAVRAGQTPLLDDDGGYGFHHPERSEHLAQQAVAALSGSPHRSTEL</sequence>
<dbReference type="Gene3D" id="3.90.1200.10">
    <property type="match status" value="1"/>
</dbReference>
<accession>A0A7M4DF85</accession>
<comment type="caution">
    <text evidence="2">The sequence shown here is derived from an EMBL/GenBank/DDBJ whole genome shotgun (WGS) entry which is preliminary data.</text>
</comment>